<feature type="domain" description="tRNA nucleotidyltransferase/poly(A) polymerase RNA and SrmB- binding" evidence="10">
    <location>
        <begin position="189"/>
        <end position="240"/>
    </location>
</feature>
<evidence type="ECO:0000313" key="12">
    <source>
        <dbReference type="Proteomes" id="UP000310754"/>
    </source>
</evidence>
<dbReference type="Gene3D" id="1.10.3090.10">
    <property type="entry name" value="cca-adding enzyme, domain 2"/>
    <property type="match status" value="1"/>
</dbReference>
<proteinExistence type="inferred from homology"/>
<evidence type="ECO:0000256" key="3">
    <source>
        <dbReference type="ARBA" id="ARBA00022694"/>
    </source>
</evidence>
<dbReference type="GO" id="GO:0046872">
    <property type="term" value="F:metal ion binding"/>
    <property type="evidence" value="ECO:0007669"/>
    <property type="project" value="UniProtKB-KW"/>
</dbReference>
<dbReference type="SUPFAM" id="SSF81891">
    <property type="entry name" value="Poly A polymerase C-terminal region-like"/>
    <property type="match status" value="1"/>
</dbReference>
<keyword evidence="4" id="KW-0548">Nucleotidyltransferase</keyword>
<accession>A0A4S4A5J4</accession>
<keyword evidence="2 8" id="KW-0808">Transferase</keyword>
<dbReference type="Pfam" id="PF12627">
    <property type="entry name" value="PolyA_pol_RNAbd"/>
    <property type="match status" value="1"/>
</dbReference>
<comment type="similarity">
    <text evidence="8">Belongs to the tRNA nucleotidyltransferase/poly(A) polymerase family.</text>
</comment>
<dbReference type="PANTHER" id="PTHR46173">
    <property type="entry name" value="CCA TRNA NUCLEOTIDYLTRANSFERASE 1, MITOCHONDRIAL"/>
    <property type="match status" value="1"/>
</dbReference>
<reference evidence="11 12" key="1">
    <citation type="submission" date="2019-04" db="EMBL/GenBank/DDBJ databases">
        <title>Rhizobium terrae sp. nov., isolated from a paddy soil.</title>
        <authorList>
            <person name="Lin S.-Y."/>
            <person name="Hameed A."/>
            <person name="Huang H.-I."/>
            <person name="Young C.-C."/>
        </authorList>
    </citation>
    <scope>NUCLEOTIDE SEQUENCE [LARGE SCALE GENOMIC DNA]</scope>
    <source>
        <strain evidence="11 12">CC-HIH110</strain>
    </source>
</reference>
<dbReference type="GO" id="GO:0008033">
    <property type="term" value="P:tRNA processing"/>
    <property type="evidence" value="ECO:0007669"/>
    <property type="project" value="UniProtKB-KW"/>
</dbReference>
<evidence type="ECO:0000256" key="5">
    <source>
        <dbReference type="ARBA" id="ARBA00022723"/>
    </source>
</evidence>
<dbReference type="Proteomes" id="UP000310754">
    <property type="component" value="Unassembled WGS sequence"/>
</dbReference>
<evidence type="ECO:0000259" key="9">
    <source>
        <dbReference type="Pfam" id="PF01743"/>
    </source>
</evidence>
<feature type="domain" description="Poly A polymerase head" evidence="9">
    <location>
        <begin position="30"/>
        <end position="151"/>
    </location>
</feature>
<organism evidence="11 12">
    <name type="scientific">Allorhizobium terrae</name>
    <dbReference type="NCBI Taxonomy" id="1848972"/>
    <lineage>
        <taxon>Bacteria</taxon>
        <taxon>Pseudomonadati</taxon>
        <taxon>Pseudomonadota</taxon>
        <taxon>Alphaproteobacteria</taxon>
        <taxon>Hyphomicrobiales</taxon>
        <taxon>Rhizobiaceae</taxon>
        <taxon>Rhizobium/Agrobacterium group</taxon>
        <taxon>Allorhizobium</taxon>
    </lineage>
</organism>
<keyword evidence="5" id="KW-0479">Metal-binding</keyword>
<evidence type="ECO:0000313" key="11">
    <source>
        <dbReference type="EMBL" id="THF53772.1"/>
    </source>
</evidence>
<comment type="caution">
    <text evidence="11">The sequence shown here is derived from an EMBL/GenBank/DDBJ whole genome shotgun (WGS) entry which is preliminary data.</text>
</comment>
<evidence type="ECO:0000256" key="1">
    <source>
        <dbReference type="ARBA" id="ARBA00001946"/>
    </source>
</evidence>
<dbReference type="GO" id="GO:0016779">
    <property type="term" value="F:nucleotidyltransferase activity"/>
    <property type="evidence" value="ECO:0007669"/>
    <property type="project" value="UniProtKB-KW"/>
</dbReference>
<dbReference type="InterPro" id="IPR043519">
    <property type="entry name" value="NT_sf"/>
</dbReference>
<dbReference type="InterPro" id="IPR002646">
    <property type="entry name" value="PolA_pol_head_dom"/>
</dbReference>
<sequence>MISVADQPWFRDPSLTRVLDLLNADGAETRVVGGAVRNSLLDEPVGDIDLATTLLPAEVMARAENAKIKAVPTGIDHGTVTLVVDGKPFEVTTLRRDVATNGRHAEVAFGTDWQADAERRDFTINALYADQIGTIIDLVGGKADIETATIRFIGDANLRIAEDYLRVLRFFRFFAWYGRGRPDAAGLRACAGARDNLSQLSVERVWSEIKKLLSAKDPSRALLWMRQAGVLTAILPETEKWGIDAMPGLIATQNALGWEPEPLLRLAAMVPNDAERMKALSARLKLSKVEAQFLQDFVSAPKIADSTSELALDRLLYTHGKAGIIAQLRLSLANARSKAEGDTEAMAQSGRFSRLLQRAENFEKPVFPLNGADVIAKGIAAGPEVGDLLSQMEAMWVQANFTLSRDTLLSRLTERLASHS</sequence>
<dbReference type="InterPro" id="IPR032828">
    <property type="entry name" value="PolyA_RNA-bd"/>
</dbReference>
<dbReference type="Pfam" id="PF01743">
    <property type="entry name" value="PolyA_pol"/>
    <property type="match status" value="1"/>
</dbReference>
<keyword evidence="6" id="KW-0547">Nucleotide-binding</keyword>
<dbReference type="SUPFAM" id="SSF81301">
    <property type="entry name" value="Nucleotidyltransferase"/>
    <property type="match status" value="1"/>
</dbReference>
<evidence type="ECO:0000256" key="2">
    <source>
        <dbReference type="ARBA" id="ARBA00022679"/>
    </source>
</evidence>
<dbReference type="RefSeq" id="WP_190234761.1">
    <property type="nucleotide sequence ID" value="NZ_SSOA01000001.1"/>
</dbReference>
<keyword evidence="7" id="KW-0460">Magnesium</keyword>
<name>A0A4S4A5J4_9HYPH</name>
<evidence type="ECO:0000256" key="8">
    <source>
        <dbReference type="RuleBase" id="RU003953"/>
    </source>
</evidence>
<dbReference type="EMBL" id="SSOA01000001">
    <property type="protein sequence ID" value="THF53772.1"/>
    <property type="molecule type" value="Genomic_DNA"/>
</dbReference>
<protein>
    <submittedName>
        <fullName evidence="11">CCA tRNA nucleotidyltransferase</fullName>
    </submittedName>
</protein>
<evidence type="ECO:0000259" key="10">
    <source>
        <dbReference type="Pfam" id="PF12627"/>
    </source>
</evidence>
<dbReference type="PANTHER" id="PTHR46173:SF1">
    <property type="entry name" value="CCA TRNA NUCLEOTIDYLTRANSFERASE 1, MITOCHONDRIAL"/>
    <property type="match status" value="1"/>
</dbReference>
<keyword evidence="8" id="KW-0694">RNA-binding</keyword>
<dbReference type="CDD" id="cd05398">
    <property type="entry name" value="NT_ClassII-CCAase"/>
    <property type="match status" value="1"/>
</dbReference>
<dbReference type="GO" id="GO:0000166">
    <property type="term" value="F:nucleotide binding"/>
    <property type="evidence" value="ECO:0007669"/>
    <property type="project" value="UniProtKB-KW"/>
</dbReference>
<dbReference type="AlphaFoldDB" id="A0A4S4A5J4"/>
<dbReference type="InterPro" id="IPR050264">
    <property type="entry name" value="Bact_CCA-adding_enz_type3_sf"/>
</dbReference>
<comment type="cofactor">
    <cofactor evidence="1">
        <name>Mg(2+)</name>
        <dbReference type="ChEBI" id="CHEBI:18420"/>
    </cofactor>
</comment>
<keyword evidence="12" id="KW-1185">Reference proteome</keyword>
<keyword evidence="3" id="KW-0819">tRNA processing</keyword>
<evidence type="ECO:0000256" key="4">
    <source>
        <dbReference type="ARBA" id="ARBA00022695"/>
    </source>
</evidence>
<dbReference type="Gene3D" id="3.30.460.10">
    <property type="entry name" value="Beta Polymerase, domain 2"/>
    <property type="match status" value="1"/>
</dbReference>
<gene>
    <name evidence="11" type="ORF">E6C51_01230</name>
</gene>
<evidence type="ECO:0000256" key="6">
    <source>
        <dbReference type="ARBA" id="ARBA00022741"/>
    </source>
</evidence>
<dbReference type="GO" id="GO:0000049">
    <property type="term" value="F:tRNA binding"/>
    <property type="evidence" value="ECO:0007669"/>
    <property type="project" value="TreeGrafter"/>
</dbReference>
<evidence type="ECO:0000256" key="7">
    <source>
        <dbReference type="ARBA" id="ARBA00022842"/>
    </source>
</evidence>